<protein>
    <submittedName>
        <fullName evidence="8">COQ9 family protein</fullName>
    </submittedName>
</protein>
<dbReference type="NCBIfam" id="TIGR02396">
    <property type="entry name" value="diverge_rpsU"/>
    <property type="match status" value="1"/>
</dbReference>
<reference evidence="9" key="1">
    <citation type="journal article" date="2019" name="Int. J. Syst. Evol. Microbiol.">
        <title>The Global Catalogue of Microorganisms (GCM) 10K type strain sequencing project: providing services to taxonomists for standard genome sequencing and annotation.</title>
        <authorList>
            <consortium name="The Broad Institute Genomics Platform"/>
            <consortium name="The Broad Institute Genome Sequencing Center for Infectious Disease"/>
            <person name="Wu L."/>
            <person name="Ma J."/>
        </authorList>
    </citation>
    <scope>NUCLEOTIDE SEQUENCE [LARGE SCALE GENOMIC DNA]</scope>
    <source>
        <strain evidence="9">JCM 18014</strain>
    </source>
</reference>
<proteinExistence type="inferred from homology"/>
<dbReference type="PANTHER" id="PTHR21427:SF19">
    <property type="entry name" value="UBIQUINONE BIOSYNTHESIS PROTEIN COQ9, MITOCHONDRIAL"/>
    <property type="match status" value="1"/>
</dbReference>
<gene>
    <name evidence="8" type="ORF">GCM10023208_04980</name>
</gene>
<evidence type="ECO:0000256" key="6">
    <source>
        <dbReference type="ARBA" id="ARBA00058104"/>
    </source>
</evidence>
<evidence type="ECO:0000256" key="2">
    <source>
        <dbReference type="ARBA" id="ARBA00010766"/>
    </source>
</evidence>
<dbReference type="EMBL" id="BAABHV010000005">
    <property type="protein sequence ID" value="GAA5048108.1"/>
    <property type="molecule type" value="Genomic_DNA"/>
</dbReference>
<dbReference type="PANTHER" id="PTHR21427">
    <property type="entry name" value="UBIQUINONE BIOSYNTHESIS PROTEIN COQ9, MITOCHONDRIAL"/>
    <property type="match status" value="1"/>
</dbReference>
<evidence type="ECO:0000259" key="7">
    <source>
        <dbReference type="Pfam" id="PF08511"/>
    </source>
</evidence>
<sequence length="221" mass="24545">MAEADLKDATLDELRIALAPDIATAAMFDGWTDAALESACEMADVDPAVARLAFKGGAMDMIDAWIASVDEKMQAHFADGRLDNMPIREKIRSLVWFRLEAVMGLEESLRRAAAVQAMPQNAPSALKQGWSSADKMWRLAGDTATDYNHYTKRAILAGIYAATLAVFVEDQSEDKAETAAFLDRRIEGVMKFEKAKAQLLGKDREHFDVARFLGRLRYPQK</sequence>
<evidence type="ECO:0000256" key="1">
    <source>
        <dbReference type="ARBA" id="ARBA00004749"/>
    </source>
</evidence>
<comment type="function">
    <text evidence="6">Membrane-associated protein that warps the membrane surface to access and bind aromatic isoprenes with high specificity, including ubiquinone (CoQ) isoprene intermediates and presents them directly to COQ7, therefore facilitating the COQ7-mediated hydroxylase step. Participates in the biosynthesis of coenzyme Q, also named ubiquinone, an essential lipid-soluble electron transporter for aerobic cellular respiration.</text>
</comment>
<accession>A0ABP9K325</accession>
<dbReference type="InterPro" id="IPR013718">
    <property type="entry name" value="COQ9_C"/>
</dbReference>
<comment type="pathway">
    <text evidence="1">Cofactor biosynthesis; ubiquinone biosynthesis.</text>
</comment>
<keyword evidence="5" id="KW-0446">Lipid-binding</keyword>
<comment type="similarity">
    <text evidence="2">Belongs to the COQ9 family.</text>
</comment>
<evidence type="ECO:0000256" key="4">
    <source>
        <dbReference type="ARBA" id="ARBA00022946"/>
    </source>
</evidence>
<evidence type="ECO:0000313" key="8">
    <source>
        <dbReference type="EMBL" id="GAA5048108.1"/>
    </source>
</evidence>
<organism evidence="8 9">
    <name type="scientific">Erythrobacter westpacificensis</name>
    <dbReference type="NCBI Taxonomy" id="1055231"/>
    <lineage>
        <taxon>Bacteria</taxon>
        <taxon>Pseudomonadati</taxon>
        <taxon>Pseudomonadota</taxon>
        <taxon>Alphaproteobacteria</taxon>
        <taxon>Sphingomonadales</taxon>
        <taxon>Erythrobacteraceae</taxon>
        <taxon>Erythrobacter/Porphyrobacter group</taxon>
        <taxon>Erythrobacter</taxon>
    </lineage>
</organism>
<dbReference type="Proteomes" id="UP001500518">
    <property type="component" value="Unassembled WGS sequence"/>
</dbReference>
<dbReference type="Gene3D" id="1.10.357.10">
    <property type="entry name" value="Tetracycline Repressor, domain 2"/>
    <property type="match status" value="1"/>
</dbReference>
<dbReference type="InterPro" id="IPR012762">
    <property type="entry name" value="Ubiq_biosynth_COQ9"/>
</dbReference>
<name>A0ABP9K325_9SPHN</name>
<comment type="caution">
    <text evidence="8">The sequence shown here is derived from an EMBL/GenBank/DDBJ whole genome shotgun (WGS) entry which is preliminary data.</text>
</comment>
<keyword evidence="4" id="KW-0809">Transit peptide</keyword>
<dbReference type="Pfam" id="PF08511">
    <property type="entry name" value="COQ9"/>
    <property type="match status" value="1"/>
</dbReference>
<dbReference type="RefSeq" id="WP_346031560.1">
    <property type="nucleotide sequence ID" value="NZ_BAABHV010000005.1"/>
</dbReference>
<evidence type="ECO:0000256" key="3">
    <source>
        <dbReference type="ARBA" id="ARBA00022688"/>
    </source>
</evidence>
<keyword evidence="3" id="KW-0831">Ubiquinone biosynthesis</keyword>
<evidence type="ECO:0000256" key="5">
    <source>
        <dbReference type="ARBA" id="ARBA00023121"/>
    </source>
</evidence>
<feature type="domain" description="COQ9 C-terminal" evidence="7">
    <location>
        <begin position="122"/>
        <end position="193"/>
    </location>
</feature>
<evidence type="ECO:0000313" key="9">
    <source>
        <dbReference type="Proteomes" id="UP001500518"/>
    </source>
</evidence>
<keyword evidence="9" id="KW-1185">Reference proteome</keyword>